<name>A0A1Y0I1T2_9GAMM</name>
<dbReference type="OrthoDB" id="9848721at2"/>
<dbReference type="AlphaFoldDB" id="A0A1Y0I1T2"/>
<dbReference type="Proteomes" id="UP000196027">
    <property type="component" value="Chromosome"/>
</dbReference>
<evidence type="ECO:0000313" key="1">
    <source>
        <dbReference type="EMBL" id="ARU54361.1"/>
    </source>
</evidence>
<reference evidence="1 2" key="1">
    <citation type="submission" date="2017-05" db="EMBL/GenBank/DDBJ databases">
        <title>Genomic insights into alkan degradation activity of Oleiphilus messinensis.</title>
        <authorList>
            <person name="Kozyavkin S.A."/>
            <person name="Slesarev A.I."/>
            <person name="Golyshin P.N."/>
            <person name="Korzhenkov A."/>
            <person name="Golyshina O.N."/>
            <person name="Toshchakov S.V."/>
        </authorList>
    </citation>
    <scope>NUCLEOTIDE SEQUENCE [LARGE SCALE GENOMIC DNA]</scope>
    <source>
        <strain evidence="1 2">ME102</strain>
    </source>
</reference>
<keyword evidence="2" id="KW-1185">Reference proteome</keyword>
<organism evidence="1 2">
    <name type="scientific">Oleiphilus messinensis</name>
    <dbReference type="NCBI Taxonomy" id="141451"/>
    <lineage>
        <taxon>Bacteria</taxon>
        <taxon>Pseudomonadati</taxon>
        <taxon>Pseudomonadota</taxon>
        <taxon>Gammaproteobacteria</taxon>
        <taxon>Oceanospirillales</taxon>
        <taxon>Oleiphilaceae</taxon>
        <taxon>Oleiphilus</taxon>
    </lineage>
</organism>
<gene>
    <name evidence="1" type="ORF">OLMES_0255</name>
</gene>
<accession>A0A1Y0I1T2</accession>
<sequence length="266" mass="30859">MSQVITLQILLFSIFIVSFSAETVSSEFELTRFKEAIYQRDIVSLANQFYFDQISGVVNKVRLQRELDIVFTYFGNVTNCRQTDEDNFAAIVLVSSTQEITAEREFKFQCEFSKIGHGAILVKTITVENQKLAFSFSIGVTGDASRSKELWRMLKSPMAQIMGEENRDNVYFLENKYAVFLEREECIDDHYSVRYKTFHRLLDQTNEVKDEVGYLLADVLAEKLMSCDVKKIIVIVSEVYSGQDEVLGRLLFRFNESKKEWQLRSE</sequence>
<protein>
    <submittedName>
        <fullName evidence="1">Uncharacterized protein</fullName>
    </submittedName>
</protein>
<proteinExistence type="predicted"/>
<dbReference type="KEGG" id="ome:OLMES_0255"/>
<dbReference type="EMBL" id="CP021425">
    <property type="protein sequence ID" value="ARU54361.1"/>
    <property type="molecule type" value="Genomic_DNA"/>
</dbReference>
<evidence type="ECO:0000313" key="2">
    <source>
        <dbReference type="Proteomes" id="UP000196027"/>
    </source>
</evidence>
<dbReference type="RefSeq" id="WP_087459575.1">
    <property type="nucleotide sequence ID" value="NZ_CP021425.1"/>
</dbReference>